<evidence type="ECO:0000313" key="4">
    <source>
        <dbReference type="Proteomes" id="UP000035489"/>
    </source>
</evidence>
<accession>A0A0H1RGD4</accession>
<proteinExistence type="predicted"/>
<dbReference type="InterPro" id="IPR036526">
    <property type="entry name" value="C-N_Hydrolase_sf"/>
</dbReference>
<dbReference type="InterPro" id="IPR045254">
    <property type="entry name" value="Nit1/2_C-N_Hydrolase"/>
</dbReference>
<gene>
    <name evidence="3" type="ORF">AA309_04740</name>
</gene>
<dbReference type="PANTHER" id="PTHR23088">
    <property type="entry name" value="NITRILASE-RELATED"/>
    <property type="match status" value="1"/>
</dbReference>
<dbReference type="PANTHER" id="PTHR23088:SF27">
    <property type="entry name" value="DEAMINATED GLUTATHIONE AMIDASE"/>
    <property type="match status" value="1"/>
</dbReference>
<evidence type="ECO:0000256" key="1">
    <source>
        <dbReference type="ARBA" id="ARBA00022801"/>
    </source>
</evidence>
<organism evidence="3 4">
    <name type="scientific">Microvirga vignae</name>
    <dbReference type="NCBI Taxonomy" id="1225564"/>
    <lineage>
        <taxon>Bacteria</taxon>
        <taxon>Pseudomonadati</taxon>
        <taxon>Pseudomonadota</taxon>
        <taxon>Alphaproteobacteria</taxon>
        <taxon>Hyphomicrobiales</taxon>
        <taxon>Methylobacteriaceae</taxon>
        <taxon>Microvirga</taxon>
    </lineage>
</organism>
<dbReference type="SUPFAM" id="SSF56317">
    <property type="entry name" value="Carbon-nitrogen hydrolase"/>
    <property type="match status" value="1"/>
</dbReference>
<dbReference type="PROSITE" id="PS50263">
    <property type="entry name" value="CN_HYDROLASE"/>
    <property type="match status" value="1"/>
</dbReference>
<name>A0A0H1RGD4_9HYPH</name>
<dbReference type="PATRIC" id="fig|1225564.3.peg.1310"/>
<keyword evidence="1 3" id="KW-0378">Hydrolase</keyword>
<dbReference type="Gene3D" id="3.60.110.10">
    <property type="entry name" value="Carbon-nitrogen hydrolase"/>
    <property type="match status" value="1"/>
</dbReference>
<dbReference type="STRING" id="1225564.AA309_04740"/>
<protein>
    <submittedName>
        <fullName evidence="3">Amidohydrolase</fullName>
    </submittedName>
</protein>
<feature type="domain" description="CN hydrolase" evidence="2">
    <location>
        <begin position="6"/>
        <end position="252"/>
    </location>
</feature>
<dbReference type="AlphaFoldDB" id="A0A0H1RGD4"/>
<dbReference type="Proteomes" id="UP000035489">
    <property type="component" value="Unassembled WGS sequence"/>
</dbReference>
<dbReference type="InterPro" id="IPR003010">
    <property type="entry name" value="C-N_Hydrolase"/>
</dbReference>
<keyword evidence="4" id="KW-1185">Reference proteome</keyword>
<sequence>MNPTRFTAACIQMRSGRDVLKNRDAAVALVREAAEKGAHFAQTPEMTSLVCRERAEMFEKVGPQAQDPVLAALREVAREKGIMVQIGSIAVKEGDKVANRAFLIDTDGEIVAAYDKIHLYDVDLPNGESWRESATYTGGSKAVLAETPWGYLGMTICYDVRFAALYKALAENGASYLSAPAAFTRQTGEAHWNILHRARAIETGSFMISAAQGGLHEDGRETFGHSIIVDPWGRVLAEGGTAPGVILAEIDPALVTEVRGRIPTLKNARPFQVEVAPASETLGRAATA</sequence>
<dbReference type="RefSeq" id="WP_047187830.1">
    <property type="nucleotide sequence ID" value="NZ_LCYG01000015.1"/>
</dbReference>
<dbReference type="CDD" id="cd07572">
    <property type="entry name" value="nit"/>
    <property type="match status" value="1"/>
</dbReference>
<evidence type="ECO:0000313" key="3">
    <source>
        <dbReference type="EMBL" id="KLK94265.1"/>
    </source>
</evidence>
<dbReference type="Pfam" id="PF00795">
    <property type="entry name" value="CN_hydrolase"/>
    <property type="match status" value="1"/>
</dbReference>
<dbReference type="EMBL" id="LCYG01000015">
    <property type="protein sequence ID" value="KLK94265.1"/>
    <property type="molecule type" value="Genomic_DNA"/>
</dbReference>
<reference evidence="3 4" key="1">
    <citation type="submission" date="2015-05" db="EMBL/GenBank/DDBJ databases">
        <title>Draft genome sequence of Microvirga vignae strain BR3299, a novel nitrogen fixing bacteria isolated from Brazil semi-aired region.</title>
        <authorList>
            <person name="Zilli J.E."/>
            <person name="Passos S.R."/>
            <person name="Leite J."/>
            <person name="Baldani J.I."/>
            <person name="Xavier G.R."/>
            <person name="Rumjaneck N.G."/>
            <person name="Simoes-Araujo J.L."/>
        </authorList>
    </citation>
    <scope>NUCLEOTIDE SEQUENCE [LARGE SCALE GENOMIC DNA]</scope>
    <source>
        <strain evidence="3 4">BR3299</strain>
    </source>
</reference>
<comment type="caution">
    <text evidence="3">The sequence shown here is derived from an EMBL/GenBank/DDBJ whole genome shotgun (WGS) entry which is preliminary data.</text>
</comment>
<dbReference type="OrthoDB" id="9811121at2"/>
<dbReference type="GO" id="GO:0016811">
    <property type="term" value="F:hydrolase activity, acting on carbon-nitrogen (but not peptide) bonds, in linear amides"/>
    <property type="evidence" value="ECO:0007669"/>
    <property type="project" value="InterPro"/>
</dbReference>
<evidence type="ECO:0000259" key="2">
    <source>
        <dbReference type="PROSITE" id="PS50263"/>
    </source>
</evidence>